<reference evidence="1" key="1">
    <citation type="submission" date="2020-04" db="EMBL/GenBank/DDBJ databases">
        <authorList>
            <person name="Kumar P."/>
            <person name="Meghvansi M.K."/>
            <person name="Kamboj D.V."/>
        </authorList>
    </citation>
    <scope>NUCLEOTIDE SEQUENCE [LARGE SCALE GENOMIC DNA]</scope>
</reference>
<protein>
    <submittedName>
        <fullName evidence="1">Uncharacterized protein</fullName>
    </submittedName>
</protein>
<name>A0A9X9SFC9_9CAUD</name>
<evidence type="ECO:0000313" key="1">
    <source>
        <dbReference type="EMBL" id="WEY17721.1"/>
    </source>
</evidence>
<gene>
    <name evidence="1" type="ORF">VC1_62</name>
</gene>
<dbReference type="EMBL" id="MT360682">
    <property type="protein sequence ID" value="WEY17721.1"/>
    <property type="molecule type" value="Genomic_DNA"/>
</dbReference>
<dbReference type="Proteomes" id="UP000509462">
    <property type="component" value="Segment"/>
</dbReference>
<proteinExistence type="predicted"/>
<accession>A0A9X9SFC9</accession>
<sequence>MIWVHTYGIGKFKHTILRTVHDTEESAKFAQEVLGGEIVAYEKVEDLEELNDHIKEIVVNEVAYLIDSLSTEAPGSTLELEPGSTEWDCWKVKTLNNFAEILDGKFNEIV</sequence>
<organism evidence="1 2">
    <name type="scientific">Vibrio phage Vc1</name>
    <dbReference type="NCBI Taxonomy" id="1480731"/>
    <lineage>
        <taxon>Viruses</taxon>
        <taxon>Duplodnaviria</taxon>
        <taxon>Heunggongvirae</taxon>
        <taxon>Uroviricota</taxon>
        <taxon>Caudoviricetes</taxon>
        <taxon>Drexlerviridae</taxon>
        <taxon>Jhansiroadvirus</taxon>
        <taxon>Jhansiroadvirus gwaliVC1</taxon>
    </lineage>
</organism>
<evidence type="ECO:0000313" key="2">
    <source>
        <dbReference type="Proteomes" id="UP000509462"/>
    </source>
</evidence>
<keyword evidence="2" id="KW-1185">Reference proteome</keyword>